<name>A0A1C6VJ22_9ACTN</name>
<evidence type="ECO:0000313" key="1">
    <source>
        <dbReference type="EMBL" id="SCL65900.1"/>
    </source>
</evidence>
<dbReference type="AlphaFoldDB" id="A0A1C6VJ22"/>
<dbReference type="SUPFAM" id="SSF48452">
    <property type="entry name" value="TPR-like"/>
    <property type="match status" value="1"/>
</dbReference>
<keyword evidence="2" id="KW-1185">Reference proteome</keyword>
<dbReference type="InterPro" id="IPR011990">
    <property type="entry name" value="TPR-like_helical_dom_sf"/>
</dbReference>
<organism evidence="1 2">
    <name type="scientific">Micromonospora yangpuensis</name>
    <dbReference type="NCBI Taxonomy" id="683228"/>
    <lineage>
        <taxon>Bacteria</taxon>
        <taxon>Bacillati</taxon>
        <taxon>Actinomycetota</taxon>
        <taxon>Actinomycetes</taxon>
        <taxon>Micromonosporales</taxon>
        <taxon>Micromonosporaceae</taxon>
        <taxon>Micromonospora</taxon>
    </lineage>
</organism>
<dbReference type="Proteomes" id="UP000198937">
    <property type="component" value="Unassembled WGS sequence"/>
</dbReference>
<gene>
    <name evidence="1" type="ORF">GA0070617_5898</name>
</gene>
<evidence type="ECO:0000313" key="2">
    <source>
        <dbReference type="Proteomes" id="UP000198937"/>
    </source>
</evidence>
<protein>
    <recommendedName>
        <fullName evidence="3">HTH cro/C1-type domain-containing protein</fullName>
    </recommendedName>
</protein>
<dbReference type="STRING" id="683228.GA0070617_5898"/>
<evidence type="ECO:0008006" key="3">
    <source>
        <dbReference type="Google" id="ProtNLM"/>
    </source>
</evidence>
<sequence>MSPSCHQRCGAILRGMADRNGHEDGRPAWARRLRAERQARGWSQPDAVRALTSHSDRPLPAASSLLRNWKRWETGEVEPDAFYKPLIAKTFGTVSAAFFPSPGPRGASAELIAGTGLDTLELVARLRASDVSQATLDALRITADRLCSEYPYLSPEQLSVEGHAWLRRICGLLDRRLTLAQHREILSLAGLVSLLVGCVEYDLGLRREAKATRRAALSLGQEADDVDVIGWAHEMAAWFAITQGDYRGVLVAAAEGEQTASRRSVTVQLAAQRAKAWARIGDYREMEKALDHGRAVLETLPYPEDVDHHFVVDPAKFDFYAMDCYRLFGDNDRATVYAEEVIRTSTDLDGTPRKPMRIAEAEITLAVVAARQGDVEQAVEWGRQAISGERKSLPSLLMVTGELRDAFVRTYPTVPAARDFLEEVGQLGA</sequence>
<reference evidence="1 2" key="1">
    <citation type="submission" date="2016-06" db="EMBL/GenBank/DDBJ databases">
        <authorList>
            <person name="Kjaerup R.B."/>
            <person name="Dalgaard T.S."/>
            <person name="Juul-Madsen H.R."/>
        </authorList>
    </citation>
    <scope>NUCLEOTIDE SEQUENCE [LARGE SCALE GENOMIC DNA]</scope>
    <source>
        <strain evidence="1 2">DSM 45577</strain>
    </source>
</reference>
<dbReference type="EMBL" id="FMIA01000002">
    <property type="protein sequence ID" value="SCL65900.1"/>
    <property type="molecule type" value="Genomic_DNA"/>
</dbReference>
<proteinExistence type="predicted"/>
<accession>A0A1C6VJ22</accession>
<dbReference type="Gene3D" id="1.25.40.10">
    <property type="entry name" value="Tetratricopeptide repeat domain"/>
    <property type="match status" value="1"/>
</dbReference>